<feature type="compositionally biased region" description="Gly residues" evidence="1">
    <location>
        <begin position="32"/>
        <end position="50"/>
    </location>
</feature>
<evidence type="ECO:0000313" key="3">
    <source>
        <dbReference type="EMBL" id="TRU47122.1"/>
    </source>
</evidence>
<keyword evidence="2" id="KW-0732">Signal</keyword>
<feature type="compositionally biased region" description="Basic and acidic residues" evidence="1">
    <location>
        <begin position="108"/>
        <end position="129"/>
    </location>
</feature>
<name>A0A552FK71_MICAE</name>
<reference evidence="3 4" key="1">
    <citation type="submission" date="2019-01" db="EMBL/GenBank/DDBJ databases">
        <title>Coherence of Microcystis species and biogeography revealed through population genomics.</title>
        <authorList>
            <person name="Perez-Carrascal O.M."/>
            <person name="Terrat Y."/>
            <person name="Giani A."/>
            <person name="Fortin N."/>
            <person name="Tromas N."/>
            <person name="Shapiro B.J."/>
        </authorList>
    </citation>
    <scope>NUCLEOTIDE SEQUENCE [LARGE SCALE GENOMIC DNA]</scope>
    <source>
        <strain evidence="3">Ma_QC_Ca_00000000_S207</strain>
    </source>
</reference>
<feature type="region of interest" description="Disordered" evidence="1">
    <location>
        <begin position="32"/>
        <end position="177"/>
    </location>
</feature>
<protein>
    <submittedName>
        <fullName evidence="3">Uncharacterized protein</fullName>
    </submittedName>
</protein>
<dbReference type="Proteomes" id="UP000320293">
    <property type="component" value="Unassembled WGS sequence"/>
</dbReference>
<comment type="caution">
    <text evidence="3">The sequence shown here is derived from an EMBL/GenBank/DDBJ whole genome shotgun (WGS) entry which is preliminary data.</text>
</comment>
<organism evidence="3 4">
    <name type="scientific">Microcystis aeruginosa Ma_QC_Ca_00000000_S207</name>
    <dbReference type="NCBI Taxonomy" id="2486251"/>
    <lineage>
        <taxon>Bacteria</taxon>
        <taxon>Bacillati</taxon>
        <taxon>Cyanobacteriota</taxon>
        <taxon>Cyanophyceae</taxon>
        <taxon>Oscillatoriophycideae</taxon>
        <taxon>Chroococcales</taxon>
        <taxon>Microcystaceae</taxon>
        <taxon>Microcystis</taxon>
    </lineage>
</organism>
<dbReference type="InterPro" id="IPR045398">
    <property type="entry name" value="DUF6515"/>
</dbReference>
<feature type="compositionally biased region" description="Basic and acidic residues" evidence="1">
    <location>
        <begin position="91"/>
        <end position="100"/>
    </location>
</feature>
<accession>A0A552FK71</accession>
<dbReference type="Pfam" id="PF20125">
    <property type="entry name" value="DUF6515"/>
    <property type="match status" value="1"/>
</dbReference>
<feature type="compositionally biased region" description="Basic and acidic residues" evidence="1">
    <location>
        <begin position="167"/>
        <end position="177"/>
    </location>
</feature>
<dbReference type="AlphaFoldDB" id="A0A552FK71"/>
<feature type="compositionally biased region" description="Basic and acidic residues" evidence="1">
    <location>
        <begin position="137"/>
        <end position="158"/>
    </location>
</feature>
<sequence>MKRSLRQNLCVLAALLLGTSLLVTDYVDARGGGGGGSRGGGGGSRGGGGASPRVSRSSDLQNRGNFSNRSQPSRDFSGRQGERQTGQQNRQGERTERQGERQTGQQERQGERSERTDTRQGERSERQGERQTGQQERQGERSERTDTRQGERSERQGERQQQVSDRQQNRQDFIDDNRNGYWRGGGWYGGGYYVPPGWGWVGLTTGLVIGSAIATLPPYYNTVYVGSTSYIYSDGIYLQPSGSSYTVVAPPIGAIVTYLPDGCTTITADNTLYYNCSGIYYQPLFENGSTVYQVVRF</sequence>
<feature type="compositionally biased region" description="Polar residues" evidence="1">
    <location>
        <begin position="59"/>
        <end position="74"/>
    </location>
</feature>
<dbReference type="EMBL" id="SFBF01000220">
    <property type="protein sequence ID" value="TRU47122.1"/>
    <property type="molecule type" value="Genomic_DNA"/>
</dbReference>
<evidence type="ECO:0000313" key="4">
    <source>
        <dbReference type="Proteomes" id="UP000320293"/>
    </source>
</evidence>
<feature type="signal peptide" evidence="2">
    <location>
        <begin position="1"/>
        <end position="29"/>
    </location>
</feature>
<evidence type="ECO:0000256" key="1">
    <source>
        <dbReference type="SAM" id="MobiDB-lite"/>
    </source>
</evidence>
<proteinExistence type="predicted"/>
<gene>
    <name evidence="3" type="ORF">EWV91_11525</name>
</gene>
<feature type="chain" id="PRO_5021876527" evidence="2">
    <location>
        <begin position="30"/>
        <end position="297"/>
    </location>
</feature>
<evidence type="ECO:0000256" key="2">
    <source>
        <dbReference type="SAM" id="SignalP"/>
    </source>
</evidence>